<dbReference type="InterPro" id="IPR019657">
    <property type="entry name" value="ComFB"/>
</dbReference>
<feature type="region of interest" description="Disordered" evidence="1">
    <location>
        <begin position="103"/>
        <end position="123"/>
    </location>
</feature>
<dbReference type="Pfam" id="PF10719">
    <property type="entry name" value="ComFB"/>
    <property type="match status" value="1"/>
</dbReference>
<dbReference type="OrthoDB" id="5616024at2"/>
<reference evidence="2 3" key="1">
    <citation type="submission" date="2016-10" db="EMBL/GenBank/DDBJ databases">
        <authorList>
            <person name="de Groot N.N."/>
        </authorList>
    </citation>
    <scope>NUCLEOTIDE SEQUENCE [LARGE SCALE GENOMIC DNA]</scope>
    <source>
        <strain evidence="2 3">SLAS-1</strain>
    </source>
</reference>
<dbReference type="STRING" id="321763.SAMN04488692_10299"/>
<dbReference type="AlphaFoldDB" id="A0A1G9I2S5"/>
<gene>
    <name evidence="2" type="ORF">SAMN04488692_10299</name>
</gene>
<keyword evidence="3" id="KW-1185">Reference proteome</keyword>
<sequence length="123" mass="14199">MAEDKHLDRQPFDREQLQKDLHNYTEDFVLDKMEELIMKEEQFEDVCTCRSCLLDIASYTLNRIPAKYIASPQGSLHAKLIEFEHQVNVDIVSVLTKAIRIVSKNPRHDEDNSSPKKPGADKS</sequence>
<dbReference type="RefSeq" id="WP_089757962.1">
    <property type="nucleotide sequence ID" value="NZ_FNGO01000002.1"/>
</dbReference>
<name>A0A1G9I2S5_9FIRM</name>
<evidence type="ECO:0000313" key="2">
    <source>
        <dbReference type="EMBL" id="SDL19547.1"/>
    </source>
</evidence>
<accession>A0A1G9I2S5</accession>
<dbReference type="Proteomes" id="UP000199476">
    <property type="component" value="Unassembled WGS sequence"/>
</dbReference>
<evidence type="ECO:0000313" key="3">
    <source>
        <dbReference type="Proteomes" id="UP000199476"/>
    </source>
</evidence>
<feature type="compositionally biased region" description="Basic and acidic residues" evidence="1">
    <location>
        <begin position="106"/>
        <end position="123"/>
    </location>
</feature>
<protein>
    <submittedName>
        <fullName evidence="2">Competence protein ComFB</fullName>
    </submittedName>
</protein>
<evidence type="ECO:0000256" key="1">
    <source>
        <dbReference type="SAM" id="MobiDB-lite"/>
    </source>
</evidence>
<proteinExistence type="predicted"/>
<dbReference type="EMBL" id="FNGO01000002">
    <property type="protein sequence ID" value="SDL19547.1"/>
    <property type="molecule type" value="Genomic_DNA"/>
</dbReference>
<organism evidence="2 3">
    <name type="scientific">Halarsenatibacter silvermanii</name>
    <dbReference type="NCBI Taxonomy" id="321763"/>
    <lineage>
        <taxon>Bacteria</taxon>
        <taxon>Bacillati</taxon>
        <taxon>Bacillota</taxon>
        <taxon>Clostridia</taxon>
        <taxon>Halanaerobiales</taxon>
        <taxon>Halarsenatibacteraceae</taxon>
        <taxon>Halarsenatibacter</taxon>
    </lineage>
</organism>